<evidence type="ECO:0000313" key="3">
    <source>
        <dbReference type="EMBL" id="RKO85949.1"/>
    </source>
</evidence>
<evidence type="ECO:0000256" key="1">
    <source>
        <dbReference type="SAM" id="MobiDB-lite"/>
    </source>
</evidence>
<dbReference type="AlphaFoldDB" id="A0A4P9W195"/>
<gene>
    <name evidence="3" type="ORF">BDK51DRAFT_41519</name>
</gene>
<accession>A0A4P9W195</accession>
<evidence type="ECO:0000256" key="2">
    <source>
        <dbReference type="SAM" id="SignalP"/>
    </source>
</evidence>
<keyword evidence="2" id="KW-0732">Signal</keyword>
<feature type="chain" id="PRO_5020647890" evidence="2">
    <location>
        <begin position="22"/>
        <end position="95"/>
    </location>
</feature>
<feature type="signal peptide" evidence="2">
    <location>
        <begin position="1"/>
        <end position="21"/>
    </location>
</feature>
<name>A0A4P9W195_9FUNG</name>
<organism evidence="3 4">
    <name type="scientific">Blyttiomyces helicus</name>
    <dbReference type="NCBI Taxonomy" id="388810"/>
    <lineage>
        <taxon>Eukaryota</taxon>
        <taxon>Fungi</taxon>
        <taxon>Fungi incertae sedis</taxon>
        <taxon>Chytridiomycota</taxon>
        <taxon>Chytridiomycota incertae sedis</taxon>
        <taxon>Chytridiomycetes</taxon>
        <taxon>Chytridiomycetes incertae sedis</taxon>
        <taxon>Blyttiomyces</taxon>
    </lineage>
</organism>
<dbReference type="Proteomes" id="UP000269721">
    <property type="component" value="Unassembled WGS sequence"/>
</dbReference>
<evidence type="ECO:0000313" key="4">
    <source>
        <dbReference type="Proteomes" id="UP000269721"/>
    </source>
</evidence>
<protein>
    <submittedName>
        <fullName evidence="3">Uncharacterized protein</fullName>
    </submittedName>
</protein>
<reference evidence="4" key="1">
    <citation type="journal article" date="2018" name="Nat. Microbiol.">
        <title>Leveraging single-cell genomics to expand the fungal tree of life.</title>
        <authorList>
            <person name="Ahrendt S.R."/>
            <person name="Quandt C.A."/>
            <person name="Ciobanu D."/>
            <person name="Clum A."/>
            <person name="Salamov A."/>
            <person name="Andreopoulos B."/>
            <person name="Cheng J.F."/>
            <person name="Woyke T."/>
            <person name="Pelin A."/>
            <person name="Henrissat B."/>
            <person name="Reynolds N.K."/>
            <person name="Benny G.L."/>
            <person name="Smith M.E."/>
            <person name="James T.Y."/>
            <person name="Grigoriev I.V."/>
        </authorList>
    </citation>
    <scope>NUCLEOTIDE SEQUENCE [LARGE SCALE GENOMIC DNA]</scope>
</reference>
<dbReference type="EMBL" id="KZ998597">
    <property type="protein sequence ID" value="RKO85949.1"/>
    <property type="molecule type" value="Genomic_DNA"/>
</dbReference>
<keyword evidence="4" id="KW-1185">Reference proteome</keyword>
<feature type="region of interest" description="Disordered" evidence="1">
    <location>
        <begin position="45"/>
        <end position="66"/>
    </location>
</feature>
<sequence>MLLLSSVALAGALLLAPQVLASQRDPSLPLGGNGLQIYVEVRRDRGERRRGGEGGRGGRCAPGSSGSCVEACEVRRGGCFVPESGGSWVQVAAAN</sequence>
<proteinExistence type="predicted"/>